<dbReference type="VEuPathDB" id="MicrosporidiaDB:EDEG_03885"/>
<dbReference type="EMBL" id="AFBI03000139">
    <property type="protein sequence ID" value="EJW01552.1"/>
    <property type="molecule type" value="Genomic_DNA"/>
</dbReference>
<proteinExistence type="predicted"/>
<keyword evidence="1" id="KW-0812">Transmembrane</keyword>
<organism evidence="2 3">
    <name type="scientific">Edhazardia aedis (strain USNM 41457)</name>
    <name type="common">Microsporidian parasite</name>
    <dbReference type="NCBI Taxonomy" id="1003232"/>
    <lineage>
        <taxon>Eukaryota</taxon>
        <taxon>Fungi</taxon>
        <taxon>Fungi incertae sedis</taxon>
        <taxon>Microsporidia</taxon>
        <taxon>Edhazardia</taxon>
    </lineage>
</organism>
<dbReference type="HOGENOM" id="CLU_1098490_0_0_1"/>
<reference evidence="2 3" key="1">
    <citation type="submission" date="2011-08" db="EMBL/GenBank/DDBJ databases">
        <authorList>
            <person name="Liu Z.J."/>
            <person name="Shi F.L."/>
            <person name="Lu J.Q."/>
            <person name="Li M."/>
            <person name="Wang Z.L."/>
        </authorList>
    </citation>
    <scope>NUCLEOTIDE SEQUENCE [LARGE SCALE GENOMIC DNA]</scope>
    <source>
        <strain evidence="2 3">USNM 41457</strain>
    </source>
</reference>
<sequence>MSKKFIFFEPHVNMSKFSSKRSYSTVKIFLLAIFLTITFNVLITFIAFYINLLIQRSSSTNNRNTTKNSIAIVNNTSRSFEKVYDLNVENASINVVNEIDYEYLRNVCIANGNINYYDSLKKCDVFKEFLITYIWVNNSHMKYILKNSVICQISAIYHSIFHHVLEQEFIDVVPECIKAEFDVLYLYTKEVLDKNIGFHEKINLLVKKYNYVIRNYITTHVTCGIFPTSATLKDFQHKLRRNIWDFLYLCGPQ</sequence>
<evidence type="ECO:0000313" key="3">
    <source>
        <dbReference type="Proteomes" id="UP000003163"/>
    </source>
</evidence>
<keyword evidence="1" id="KW-1133">Transmembrane helix</keyword>
<protein>
    <submittedName>
        <fullName evidence="2">Uncharacterized protein</fullName>
    </submittedName>
</protein>
<keyword evidence="3" id="KW-1185">Reference proteome</keyword>
<evidence type="ECO:0000256" key="1">
    <source>
        <dbReference type="SAM" id="Phobius"/>
    </source>
</evidence>
<accession>J9DJN8</accession>
<evidence type="ECO:0000313" key="2">
    <source>
        <dbReference type="EMBL" id="EJW01552.1"/>
    </source>
</evidence>
<comment type="caution">
    <text evidence="2">The sequence shown here is derived from an EMBL/GenBank/DDBJ whole genome shotgun (WGS) entry which is preliminary data.</text>
</comment>
<gene>
    <name evidence="2" type="ORF">EDEG_03885</name>
</gene>
<feature type="transmembrane region" description="Helical" evidence="1">
    <location>
        <begin position="28"/>
        <end position="54"/>
    </location>
</feature>
<dbReference type="Proteomes" id="UP000003163">
    <property type="component" value="Unassembled WGS sequence"/>
</dbReference>
<dbReference type="AlphaFoldDB" id="J9DJN8"/>
<reference evidence="3" key="2">
    <citation type="submission" date="2015-07" db="EMBL/GenBank/DDBJ databases">
        <title>Contrasting host-pathogen interactions and genome evolution in two generalist and specialist microsporidian pathogens of mosquitoes.</title>
        <authorList>
            <consortium name="The Broad Institute Genomics Platform"/>
            <consortium name="The Broad Institute Genome Sequencing Center for Infectious Disease"/>
            <person name="Cuomo C.A."/>
            <person name="Sanscrainte N.D."/>
            <person name="Goldberg J.M."/>
            <person name="Heiman D."/>
            <person name="Young S."/>
            <person name="Zeng Q."/>
            <person name="Becnel J.J."/>
            <person name="Birren B.W."/>
        </authorList>
    </citation>
    <scope>NUCLEOTIDE SEQUENCE [LARGE SCALE GENOMIC DNA]</scope>
    <source>
        <strain evidence="3">USNM 41457</strain>
    </source>
</reference>
<feature type="non-terminal residue" evidence="2">
    <location>
        <position position="253"/>
    </location>
</feature>
<dbReference type="InParanoid" id="J9DJN8"/>
<name>J9DJN8_EDHAE</name>
<keyword evidence="1" id="KW-0472">Membrane</keyword>